<dbReference type="AlphaFoldDB" id="A0A9X3YQ54"/>
<evidence type="ECO:0000256" key="2">
    <source>
        <dbReference type="SAM" id="SignalP"/>
    </source>
</evidence>
<reference evidence="3" key="1">
    <citation type="submission" date="2023-02" db="EMBL/GenBank/DDBJ databases">
        <title>Tahibacter soli sp. nov. isolated from soil.</title>
        <authorList>
            <person name="Baek J.H."/>
            <person name="Lee J.K."/>
            <person name="Choi D.G."/>
            <person name="Jeon C.O."/>
        </authorList>
    </citation>
    <scope>NUCLEOTIDE SEQUENCE</scope>
    <source>
        <strain evidence="3">BL</strain>
    </source>
</reference>
<keyword evidence="2" id="KW-0732">Signal</keyword>
<name>A0A9X3YQ54_9GAMM</name>
<feature type="region of interest" description="Disordered" evidence="1">
    <location>
        <begin position="42"/>
        <end position="86"/>
    </location>
</feature>
<protein>
    <submittedName>
        <fullName evidence="3">Uncharacterized protein</fullName>
    </submittedName>
</protein>
<keyword evidence="4" id="KW-1185">Reference proteome</keyword>
<feature type="chain" id="PRO_5040809436" evidence="2">
    <location>
        <begin position="19"/>
        <end position="102"/>
    </location>
</feature>
<organism evidence="3 4">
    <name type="scientific">Tahibacter soli</name>
    <dbReference type="NCBI Taxonomy" id="2983605"/>
    <lineage>
        <taxon>Bacteria</taxon>
        <taxon>Pseudomonadati</taxon>
        <taxon>Pseudomonadota</taxon>
        <taxon>Gammaproteobacteria</taxon>
        <taxon>Lysobacterales</taxon>
        <taxon>Rhodanobacteraceae</taxon>
        <taxon>Tahibacter</taxon>
    </lineage>
</organism>
<evidence type="ECO:0000256" key="1">
    <source>
        <dbReference type="SAM" id="MobiDB-lite"/>
    </source>
</evidence>
<sequence>MRIAAALILCAFSATSLAGSTGLGIKDLNDDIRASVVKEMSKMKRYDDGGRRRNNGAGGEDEQQSGCNMDIGSTKSPTRANGPTPRRVVTVVTGNVVQLCNQ</sequence>
<feature type="compositionally biased region" description="Polar residues" evidence="1">
    <location>
        <begin position="64"/>
        <end position="79"/>
    </location>
</feature>
<accession>A0A9X3YQ54</accession>
<feature type="signal peptide" evidence="2">
    <location>
        <begin position="1"/>
        <end position="18"/>
    </location>
</feature>
<dbReference type="EMBL" id="JAOVZO020000020">
    <property type="protein sequence ID" value="MDC8015395.1"/>
    <property type="molecule type" value="Genomic_DNA"/>
</dbReference>
<proteinExistence type="predicted"/>
<feature type="compositionally biased region" description="Basic and acidic residues" evidence="1">
    <location>
        <begin position="42"/>
        <end position="51"/>
    </location>
</feature>
<gene>
    <name evidence="3" type="ORF">OD750_022950</name>
</gene>
<dbReference type="Proteomes" id="UP001139971">
    <property type="component" value="Unassembled WGS sequence"/>
</dbReference>
<comment type="caution">
    <text evidence="3">The sequence shown here is derived from an EMBL/GenBank/DDBJ whole genome shotgun (WGS) entry which is preliminary data.</text>
</comment>
<dbReference type="RefSeq" id="WP_263540585.1">
    <property type="nucleotide sequence ID" value="NZ_JAOVZO020000020.1"/>
</dbReference>
<evidence type="ECO:0000313" key="4">
    <source>
        <dbReference type="Proteomes" id="UP001139971"/>
    </source>
</evidence>
<evidence type="ECO:0000313" key="3">
    <source>
        <dbReference type="EMBL" id="MDC8015395.1"/>
    </source>
</evidence>